<feature type="region of interest" description="Disordered" evidence="1">
    <location>
        <begin position="1"/>
        <end position="96"/>
    </location>
</feature>
<gene>
    <name evidence="2" type="ORF">B0H63DRAFT_535964</name>
</gene>
<dbReference type="EMBL" id="JAULSW010000011">
    <property type="protein sequence ID" value="KAK3367859.1"/>
    <property type="molecule type" value="Genomic_DNA"/>
</dbReference>
<feature type="compositionally biased region" description="Polar residues" evidence="1">
    <location>
        <begin position="67"/>
        <end position="83"/>
    </location>
</feature>
<proteinExistence type="predicted"/>
<evidence type="ECO:0000313" key="2">
    <source>
        <dbReference type="EMBL" id="KAK3367859.1"/>
    </source>
</evidence>
<feature type="compositionally biased region" description="Polar residues" evidence="1">
    <location>
        <begin position="1"/>
        <end position="21"/>
    </location>
</feature>
<reference evidence="2" key="1">
    <citation type="journal article" date="2023" name="Mol. Phylogenet. Evol.">
        <title>Genome-scale phylogeny and comparative genomics of the fungal order Sordariales.</title>
        <authorList>
            <person name="Hensen N."/>
            <person name="Bonometti L."/>
            <person name="Westerberg I."/>
            <person name="Brannstrom I.O."/>
            <person name="Guillou S."/>
            <person name="Cros-Aarteil S."/>
            <person name="Calhoun S."/>
            <person name="Haridas S."/>
            <person name="Kuo A."/>
            <person name="Mondo S."/>
            <person name="Pangilinan J."/>
            <person name="Riley R."/>
            <person name="LaButti K."/>
            <person name="Andreopoulos B."/>
            <person name="Lipzen A."/>
            <person name="Chen C."/>
            <person name="Yan M."/>
            <person name="Daum C."/>
            <person name="Ng V."/>
            <person name="Clum A."/>
            <person name="Steindorff A."/>
            <person name="Ohm R.A."/>
            <person name="Martin F."/>
            <person name="Silar P."/>
            <person name="Natvig D.O."/>
            <person name="Lalanne C."/>
            <person name="Gautier V."/>
            <person name="Ament-Velasquez S.L."/>
            <person name="Kruys A."/>
            <person name="Hutchinson M.I."/>
            <person name="Powell A.J."/>
            <person name="Barry K."/>
            <person name="Miller A.N."/>
            <person name="Grigoriev I.V."/>
            <person name="Debuchy R."/>
            <person name="Gladieux P."/>
            <person name="Hiltunen Thoren M."/>
            <person name="Johannesson H."/>
        </authorList>
    </citation>
    <scope>NUCLEOTIDE SEQUENCE</scope>
    <source>
        <strain evidence="2">CBS 232.78</strain>
    </source>
</reference>
<comment type="caution">
    <text evidence="2">The sequence shown here is derived from an EMBL/GenBank/DDBJ whole genome shotgun (WGS) entry which is preliminary data.</text>
</comment>
<organism evidence="2 3">
    <name type="scientific">Podospora didyma</name>
    <dbReference type="NCBI Taxonomy" id="330526"/>
    <lineage>
        <taxon>Eukaryota</taxon>
        <taxon>Fungi</taxon>
        <taxon>Dikarya</taxon>
        <taxon>Ascomycota</taxon>
        <taxon>Pezizomycotina</taxon>
        <taxon>Sordariomycetes</taxon>
        <taxon>Sordariomycetidae</taxon>
        <taxon>Sordariales</taxon>
        <taxon>Podosporaceae</taxon>
        <taxon>Podospora</taxon>
    </lineage>
</organism>
<sequence>RDRQGNSSKHTYSNSNRSQASADYHSSVRKVAPPRHDEAARAISTSSKHLPSSSTDRGSSLPPPTAGQWSDNFAYPGTSSQAMQPPGWAPLGAGRGMSAEEQVREIKANFKCLLMRGNPNIRDNVKLAEAEHIIKLCVEKHEQDLVDTMFGHCCKLFGWTGATFEQSDDAWSEMERNRDDFKLEQLTSKFNAGVGCWFYAQIANGYYDKFKEHMQRVLVRQAEEAMYQAGFKHARFVDAFMSQ</sequence>
<feature type="non-terminal residue" evidence="2">
    <location>
        <position position="1"/>
    </location>
</feature>
<accession>A0AAE0N3A9</accession>
<keyword evidence="3" id="KW-1185">Reference proteome</keyword>
<reference evidence="2" key="2">
    <citation type="submission" date="2023-06" db="EMBL/GenBank/DDBJ databases">
        <authorList>
            <consortium name="Lawrence Berkeley National Laboratory"/>
            <person name="Haridas S."/>
            <person name="Hensen N."/>
            <person name="Bonometti L."/>
            <person name="Westerberg I."/>
            <person name="Brannstrom I.O."/>
            <person name="Guillou S."/>
            <person name="Cros-Aarteil S."/>
            <person name="Calhoun S."/>
            <person name="Kuo A."/>
            <person name="Mondo S."/>
            <person name="Pangilinan J."/>
            <person name="Riley R."/>
            <person name="LaButti K."/>
            <person name="Andreopoulos B."/>
            <person name="Lipzen A."/>
            <person name="Chen C."/>
            <person name="Yanf M."/>
            <person name="Daum C."/>
            <person name="Ng V."/>
            <person name="Clum A."/>
            <person name="Steindorff A."/>
            <person name="Ohm R."/>
            <person name="Martin F."/>
            <person name="Silar P."/>
            <person name="Natvig D."/>
            <person name="Lalanne C."/>
            <person name="Gautier V."/>
            <person name="Ament-velasquez S.L."/>
            <person name="Kruys A."/>
            <person name="Hutchinson M.I."/>
            <person name="Powell A.J."/>
            <person name="Barry K."/>
            <person name="Miller A.N."/>
            <person name="Grigoriev I.V."/>
            <person name="Debuchy R."/>
            <person name="Gladieux P."/>
            <person name="Thoren M.H."/>
            <person name="Johannesson H."/>
        </authorList>
    </citation>
    <scope>NUCLEOTIDE SEQUENCE</scope>
    <source>
        <strain evidence="2">CBS 232.78</strain>
    </source>
</reference>
<evidence type="ECO:0000313" key="3">
    <source>
        <dbReference type="Proteomes" id="UP001285441"/>
    </source>
</evidence>
<protein>
    <submittedName>
        <fullName evidence="2">Uncharacterized protein</fullName>
    </submittedName>
</protein>
<evidence type="ECO:0000256" key="1">
    <source>
        <dbReference type="SAM" id="MobiDB-lite"/>
    </source>
</evidence>
<dbReference type="Proteomes" id="UP001285441">
    <property type="component" value="Unassembled WGS sequence"/>
</dbReference>
<name>A0AAE0N3A9_9PEZI</name>
<dbReference type="AlphaFoldDB" id="A0AAE0N3A9"/>
<feature type="compositionally biased region" description="Low complexity" evidence="1">
    <location>
        <begin position="44"/>
        <end position="54"/>
    </location>
</feature>